<protein>
    <submittedName>
        <fullName evidence="1">NinB protein</fullName>
    </submittedName>
</protein>
<dbReference type="InterPro" id="IPR008711">
    <property type="entry name" value="Recombinase_NinB"/>
</dbReference>
<gene>
    <name evidence="1" type="ORF">MEG1DRAFT_04314</name>
</gene>
<dbReference type="RefSeq" id="WP_036841555.1">
    <property type="nucleotide sequence ID" value="NZ_CAWLUD010000107.1"/>
</dbReference>
<name>A0A081RR01_PHOTE</name>
<reference evidence="1 2" key="1">
    <citation type="submission" date="2014-03" db="EMBL/GenBank/DDBJ databases">
        <title>Draft Genome of Photorhabdus temperata Meg1.</title>
        <authorList>
            <person name="Hurst S.G.IV."/>
            <person name="Morris K."/>
            <person name="Thomas K."/>
            <person name="Tisa L.S."/>
        </authorList>
    </citation>
    <scope>NUCLEOTIDE SEQUENCE [LARGE SCALE GENOMIC DNA]</scope>
    <source>
        <strain evidence="1 2">Meg1</strain>
    </source>
</reference>
<evidence type="ECO:0000313" key="2">
    <source>
        <dbReference type="Proteomes" id="UP000028002"/>
    </source>
</evidence>
<sequence length="147" mass="17384">MEADFCFHESNKSQAWEILKETLQTKQPHRIIIKPWKNKRSLSQNATAHMWFGEISRYLISNGAKYSPEDVKEMLKHTFLGYEVIEIMDVTTQLTERVRTLKRTSKLDTGDMFQFMERVEQWAVSIGCFVTIPDNSEYMKLKQEQDK</sequence>
<dbReference type="PATRIC" id="fig|1393735.3.peg.4417"/>
<dbReference type="Proteomes" id="UP000028002">
    <property type="component" value="Unassembled WGS sequence"/>
</dbReference>
<dbReference type="Pfam" id="PF05772">
    <property type="entry name" value="NinB"/>
    <property type="match status" value="1"/>
</dbReference>
<dbReference type="AlphaFoldDB" id="A0A081RR01"/>
<organism evidence="1 2">
    <name type="scientific">Photorhabdus temperata subsp. temperata Meg1</name>
    <dbReference type="NCBI Taxonomy" id="1393735"/>
    <lineage>
        <taxon>Bacteria</taxon>
        <taxon>Pseudomonadati</taxon>
        <taxon>Pseudomonadota</taxon>
        <taxon>Gammaproteobacteria</taxon>
        <taxon>Enterobacterales</taxon>
        <taxon>Morganellaceae</taxon>
        <taxon>Photorhabdus</taxon>
    </lineage>
</organism>
<evidence type="ECO:0000313" key="1">
    <source>
        <dbReference type="EMBL" id="KER01104.1"/>
    </source>
</evidence>
<dbReference type="InterPro" id="IPR036619">
    <property type="entry name" value="NinB_sf"/>
</dbReference>
<comment type="caution">
    <text evidence="1">The sequence shown here is derived from an EMBL/GenBank/DDBJ whole genome shotgun (WGS) entry which is preliminary data.</text>
</comment>
<dbReference type="Gene3D" id="1.10.3790.10">
    <property type="entry name" value="NinB"/>
    <property type="match status" value="1"/>
</dbReference>
<dbReference type="EMBL" id="JGVH01000107">
    <property type="protein sequence ID" value="KER01104.1"/>
    <property type="molecule type" value="Genomic_DNA"/>
</dbReference>
<proteinExistence type="predicted"/>
<dbReference type="NCBIfam" id="NF007281">
    <property type="entry name" value="PRK09741.1"/>
    <property type="match status" value="1"/>
</dbReference>
<dbReference type="SUPFAM" id="SSF103370">
    <property type="entry name" value="NinB"/>
    <property type="match status" value="1"/>
</dbReference>
<accession>A0A081RR01</accession>